<evidence type="ECO:0000313" key="1">
    <source>
        <dbReference type="EMBL" id="GJT53577.1"/>
    </source>
</evidence>
<keyword evidence="2" id="KW-1185">Reference proteome</keyword>
<dbReference type="EMBL" id="BQNB010016599">
    <property type="protein sequence ID" value="GJT53577.1"/>
    <property type="molecule type" value="Genomic_DNA"/>
</dbReference>
<dbReference type="Proteomes" id="UP001151760">
    <property type="component" value="Unassembled WGS sequence"/>
</dbReference>
<protein>
    <submittedName>
        <fullName evidence="1">Uncharacterized protein</fullName>
    </submittedName>
</protein>
<organism evidence="1 2">
    <name type="scientific">Tanacetum coccineum</name>
    <dbReference type="NCBI Taxonomy" id="301880"/>
    <lineage>
        <taxon>Eukaryota</taxon>
        <taxon>Viridiplantae</taxon>
        <taxon>Streptophyta</taxon>
        <taxon>Embryophyta</taxon>
        <taxon>Tracheophyta</taxon>
        <taxon>Spermatophyta</taxon>
        <taxon>Magnoliopsida</taxon>
        <taxon>eudicotyledons</taxon>
        <taxon>Gunneridae</taxon>
        <taxon>Pentapetalae</taxon>
        <taxon>asterids</taxon>
        <taxon>campanulids</taxon>
        <taxon>Asterales</taxon>
        <taxon>Asteraceae</taxon>
        <taxon>Asteroideae</taxon>
        <taxon>Anthemideae</taxon>
        <taxon>Anthemidinae</taxon>
        <taxon>Tanacetum</taxon>
    </lineage>
</organism>
<gene>
    <name evidence="1" type="ORF">Tco_0988631</name>
</gene>
<sequence>MNFTLAVIGKFDSKDRIVIGCILYIKEGSHGTFCLAFYSAVGGNYCYGCDCCGYLVLSVFAMLAACASRAAATLSATSCRMASRVMAGAADVDSGGGVVDLTGDEDPTDEDGDTRMGDSIRVSVSLGGEISSGGKKSRELNIGDSDNIGDGGKTAGRAILTWGGGITLLISESEGMIVE</sequence>
<reference evidence="1" key="1">
    <citation type="journal article" date="2022" name="Int. J. Mol. Sci.">
        <title>Draft Genome of Tanacetum Coccineum: Genomic Comparison of Closely Related Tanacetum-Family Plants.</title>
        <authorList>
            <person name="Yamashiro T."/>
            <person name="Shiraishi A."/>
            <person name="Nakayama K."/>
            <person name="Satake H."/>
        </authorList>
    </citation>
    <scope>NUCLEOTIDE SEQUENCE</scope>
</reference>
<comment type="caution">
    <text evidence="1">The sequence shown here is derived from an EMBL/GenBank/DDBJ whole genome shotgun (WGS) entry which is preliminary data.</text>
</comment>
<proteinExistence type="predicted"/>
<reference evidence="1" key="2">
    <citation type="submission" date="2022-01" db="EMBL/GenBank/DDBJ databases">
        <authorList>
            <person name="Yamashiro T."/>
            <person name="Shiraishi A."/>
            <person name="Satake H."/>
            <person name="Nakayama K."/>
        </authorList>
    </citation>
    <scope>NUCLEOTIDE SEQUENCE</scope>
</reference>
<name>A0ABQ5EST9_9ASTR</name>
<evidence type="ECO:0000313" key="2">
    <source>
        <dbReference type="Proteomes" id="UP001151760"/>
    </source>
</evidence>
<accession>A0ABQ5EST9</accession>